<dbReference type="PROSITE" id="PS00518">
    <property type="entry name" value="ZF_RING_1"/>
    <property type="match status" value="1"/>
</dbReference>
<dbReference type="GO" id="GO:0008270">
    <property type="term" value="F:zinc ion binding"/>
    <property type="evidence" value="ECO:0007669"/>
    <property type="project" value="UniProtKB-KW"/>
</dbReference>
<dbReference type="Gene3D" id="2.30.130.40">
    <property type="entry name" value="LON domain-like"/>
    <property type="match status" value="1"/>
</dbReference>
<feature type="transmembrane region" description="Helical" evidence="6">
    <location>
        <begin position="389"/>
        <end position="409"/>
    </location>
</feature>
<feature type="region of interest" description="Disordered" evidence="5">
    <location>
        <begin position="249"/>
        <end position="297"/>
    </location>
</feature>
<dbReference type="InterPro" id="IPR017907">
    <property type="entry name" value="Znf_RING_CS"/>
</dbReference>
<keyword evidence="6" id="KW-0472">Membrane</keyword>
<dbReference type="Gene3D" id="3.30.40.10">
    <property type="entry name" value="Zinc/RING finger domain, C3HC4 (zinc finger)"/>
    <property type="match status" value="1"/>
</dbReference>
<gene>
    <name evidence="8" type="ORF">LGLO00237_LOCUS27672</name>
</gene>
<dbReference type="PROSITE" id="PS50089">
    <property type="entry name" value="ZF_RING_2"/>
    <property type="match status" value="1"/>
</dbReference>
<organism evidence="8">
    <name type="scientific">Lotharella globosa</name>
    <dbReference type="NCBI Taxonomy" id="91324"/>
    <lineage>
        <taxon>Eukaryota</taxon>
        <taxon>Sar</taxon>
        <taxon>Rhizaria</taxon>
        <taxon>Cercozoa</taxon>
        <taxon>Chlorarachniophyceae</taxon>
        <taxon>Lotharella</taxon>
    </lineage>
</organism>
<keyword evidence="6" id="KW-1133">Transmembrane helix</keyword>
<dbReference type="AlphaFoldDB" id="A0A7S3Z918"/>
<feature type="compositionally biased region" description="Polar residues" evidence="5">
    <location>
        <begin position="286"/>
        <end position="297"/>
    </location>
</feature>
<keyword evidence="6" id="KW-0812">Transmembrane</keyword>
<keyword evidence="2 4" id="KW-0863">Zinc-finger</keyword>
<dbReference type="InterPro" id="IPR046336">
    <property type="entry name" value="Lon_prtase_N_sf"/>
</dbReference>
<evidence type="ECO:0000313" key="8">
    <source>
        <dbReference type="EMBL" id="CAE0675895.1"/>
    </source>
</evidence>
<evidence type="ECO:0000259" key="7">
    <source>
        <dbReference type="PROSITE" id="PS50089"/>
    </source>
</evidence>
<dbReference type="SUPFAM" id="SSF88697">
    <property type="entry name" value="PUA domain-like"/>
    <property type="match status" value="1"/>
</dbReference>
<name>A0A7S3Z918_9EUKA</name>
<sequence length="413" mass="46070">MSDASGVVPGEATNDSDVAEPVDGKTGNPAEAVLPEEAGSDGRMGDQESPSERKNFVIPREELECSLCLKLFFDPVTTPACGHTFCRECLALALRAKPNCPLCRTPANIDVQSHPVNAVMSHILQTHASEEYRKRSSEVKLEKKRRNPRHGIFFSNLLSFPGGKVHLHLFELRFRTLVSRALATDRKFIIMQRDAPIGCIVNIVTSRSTADGRFYIEGLVESRCRVDQIRFEEGGHGLECGEAHAIVDLKEDEEEREADNKLSEGSEQEKKDDKSAKEDEGVMRSNPESKGWEQNASPAVRYREPMEILKRAIEGLEEAMGDYQFKMTRRVHGDPPLNDPEQLCWWVCRVVDSHDDLRMACLTTDSLLARLAVSRQLIVLGCRDARTRWWVQTFAVGGILAAAVGYAVVGDFS</sequence>
<keyword evidence="3" id="KW-0862">Zinc</keyword>
<feature type="compositionally biased region" description="Basic and acidic residues" evidence="5">
    <location>
        <begin position="43"/>
        <end position="55"/>
    </location>
</feature>
<evidence type="ECO:0000256" key="4">
    <source>
        <dbReference type="PROSITE-ProRule" id="PRU00175"/>
    </source>
</evidence>
<accession>A0A7S3Z918</accession>
<dbReference type="InterPro" id="IPR015947">
    <property type="entry name" value="PUA-like_sf"/>
</dbReference>
<feature type="compositionally biased region" description="Basic and acidic residues" evidence="5">
    <location>
        <begin position="258"/>
        <end position="282"/>
    </location>
</feature>
<dbReference type="CDD" id="cd16514">
    <property type="entry name" value="RING-HC_LONFs_rpt2"/>
    <property type="match status" value="1"/>
</dbReference>
<keyword evidence="1" id="KW-0479">Metal-binding</keyword>
<dbReference type="InterPro" id="IPR013083">
    <property type="entry name" value="Znf_RING/FYVE/PHD"/>
</dbReference>
<dbReference type="Pfam" id="PF13923">
    <property type="entry name" value="zf-C3HC4_2"/>
    <property type="match status" value="1"/>
</dbReference>
<evidence type="ECO:0000256" key="3">
    <source>
        <dbReference type="ARBA" id="ARBA00022833"/>
    </source>
</evidence>
<dbReference type="SUPFAM" id="SSF57850">
    <property type="entry name" value="RING/U-box"/>
    <property type="match status" value="1"/>
</dbReference>
<evidence type="ECO:0000256" key="1">
    <source>
        <dbReference type="ARBA" id="ARBA00022723"/>
    </source>
</evidence>
<dbReference type="SMART" id="SM00184">
    <property type="entry name" value="RING"/>
    <property type="match status" value="1"/>
</dbReference>
<proteinExistence type="predicted"/>
<dbReference type="EMBL" id="HBIV01038903">
    <property type="protein sequence ID" value="CAE0675895.1"/>
    <property type="molecule type" value="Transcribed_RNA"/>
</dbReference>
<evidence type="ECO:0000256" key="6">
    <source>
        <dbReference type="SAM" id="Phobius"/>
    </source>
</evidence>
<feature type="region of interest" description="Disordered" evidence="5">
    <location>
        <begin position="1"/>
        <end position="55"/>
    </location>
</feature>
<dbReference type="InterPro" id="IPR003111">
    <property type="entry name" value="Lon_prtase_N"/>
</dbReference>
<dbReference type="PANTHER" id="PTHR23327:SF42">
    <property type="entry name" value="LON PEPTIDASE N-TERMINAL DOMAIN AND RING FINGER PROTEIN C14F5.10C"/>
    <property type="match status" value="1"/>
</dbReference>
<protein>
    <recommendedName>
        <fullName evidence="7">RING-type domain-containing protein</fullName>
    </recommendedName>
</protein>
<dbReference type="GO" id="GO:0061630">
    <property type="term" value="F:ubiquitin protein ligase activity"/>
    <property type="evidence" value="ECO:0007669"/>
    <property type="project" value="TreeGrafter"/>
</dbReference>
<dbReference type="PANTHER" id="PTHR23327">
    <property type="entry name" value="RING FINGER PROTEIN 127"/>
    <property type="match status" value="1"/>
</dbReference>
<feature type="domain" description="RING-type" evidence="7">
    <location>
        <begin position="65"/>
        <end position="104"/>
    </location>
</feature>
<reference evidence="8" key="1">
    <citation type="submission" date="2021-01" db="EMBL/GenBank/DDBJ databases">
        <authorList>
            <person name="Corre E."/>
            <person name="Pelletier E."/>
            <person name="Niang G."/>
            <person name="Scheremetjew M."/>
            <person name="Finn R."/>
            <person name="Kale V."/>
            <person name="Holt S."/>
            <person name="Cochrane G."/>
            <person name="Meng A."/>
            <person name="Brown T."/>
            <person name="Cohen L."/>
        </authorList>
    </citation>
    <scope>NUCLEOTIDE SEQUENCE</scope>
    <source>
        <strain evidence="8">CCCM811</strain>
    </source>
</reference>
<dbReference type="Pfam" id="PF02190">
    <property type="entry name" value="LON_substr_bdg"/>
    <property type="match status" value="1"/>
</dbReference>
<evidence type="ECO:0000256" key="2">
    <source>
        <dbReference type="ARBA" id="ARBA00022771"/>
    </source>
</evidence>
<dbReference type="InterPro" id="IPR001841">
    <property type="entry name" value="Znf_RING"/>
</dbReference>
<evidence type="ECO:0000256" key="5">
    <source>
        <dbReference type="SAM" id="MobiDB-lite"/>
    </source>
</evidence>